<dbReference type="SUPFAM" id="SSF52317">
    <property type="entry name" value="Class I glutamine amidotransferase-like"/>
    <property type="match status" value="1"/>
</dbReference>
<dbReference type="CDD" id="cd03133">
    <property type="entry name" value="GATase1_ES1"/>
    <property type="match status" value="1"/>
</dbReference>
<dbReference type="AlphaFoldDB" id="A0A165LJP8"/>
<reference evidence="1 2" key="1">
    <citation type="submission" date="2016-03" db="EMBL/GenBank/DDBJ databases">
        <title>Speciation and ecological success in dimly lit waters: horizontal gene transfer in a green sulfur bacteria bloom unveiled by metagenomic assembly.</title>
        <authorList>
            <person name="Llorens-Mares T."/>
            <person name="Liu Z."/>
            <person name="Allen L.Z."/>
            <person name="Rusch D.B."/>
            <person name="Craig M.T."/>
            <person name="Dupont C.L."/>
            <person name="Bryant D.A."/>
            <person name="Casamayor E.O."/>
        </authorList>
    </citation>
    <scope>NUCLEOTIDE SEQUENCE [LARGE SCALE GENOMIC DNA]</scope>
    <source>
        <strain evidence="1">CIII</strain>
    </source>
</reference>
<gene>
    <name evidence="1" type="ORF">A3K90_07905</name>
</gene>
<dbReference type="Gene3D" id="3.40.50.880">
    <property type="match status" value="1"/>
</dbReference>
<dbReference type="NCBIfam" id="NF008747">
    <property type="entry name" value="PRK11780.1"/>
    <property type="match status" value="1"/>
</dbReference>
<dbReference type="PANTHER" id="PTHR10224">
    <property type="entry name" value="ES1 PROTEIN HOMOLOG, MITOCHONDRIAL"/>
    <property type="match status" value="1"/>
</dbReference>
<organism evidence="1 2">
    <name type="scientific">Pelodictyon luteolum</name>
    <dbReference type="NCBI Taxonomy" id="1100"/>
    <lineage>
        <taxon>Bacteria</taxon>
        <taxon>Pseudomonadati</taxon>
        <taxon>Chlorobiota</taxon>
        <taxon>Chlorobiia</taxon>
        <taxon>Chlorobiales</taxon>
        <taxon>Chlorobiaceae</taxon>
        <taxon>Chlorobium/Pelodictyon group</taxon>
        <taxon>Pelodictyon</taxon>
    </lineage>
</organism>
<evidence type="ECO:0000313" key="1">
    <source>
        <dbReference type="EMBL" id="KZK74129.1"/>
    </source>
</evidence>
<dbReference type="InterPro" id="IPR026041">
    <property type="entry name" value="ElbB"/>
</dbReference>
<evidence type="ECO:0000313" key="2">
    <source>
        <dbReference type="Proteomes" id="UP000076481"/>
    </source>
</evidence>
<dbReference type="RefSeq" id="WP_303681965.1">
    <property type="nucleotide sequence ID" value="NZ_LVWG01000032.1"/>
</dbReference>
<name>A0A165LJP8_PELLU</name>
<proteinExistence type="predicted"/>
<dbReference type="PIRSF" id="PIRSF006320">
    <property type="entry name" value="Elb2"/>
    <property type="match status" value="1"/>
</dbReference>
<accession>A0A165LJP8</accession>
<dbReference type="PANTHER" id="PTHR10224:SF12">
    <property type="entry name" value="GLYOXALASE ELBB"/>
    <property type="match status" value="1"/>
</dbReference>
<dbReference type="EMBL" id="LVWG01000032">
    <property type="protein sequence ID" value="KZK74129.1"/>
    <property type="molecule type" value="Genomic_DNA"/>
</dbReference>
<comment type="caution">
    <text evidence="1">The sequence shown here is derived from an EMBL/GenBank/DDBJ whole genome shotgun (WGS) entry which is preliminary data.</text>
</comment>
<dbReference type="Proteomes" id="UP000076481">
    <property type="component" value="Unassembled WGS sequence"/>
</dbReference>
<dbReference type="InterPro" id="IPR029062">
    <property type="entry name" value="Class_I_gatase-like"/>
</dbReference>
<protein>
    <submittedName>
        <fullName evidence="1">Isoprenoid biosynthesis protein ElbB</fullName>
    </submittedName>
</protein>
<sequence length="219" mass="23063">MKKRIGVILSGCGYLDGSEIQEAVLTLLAIDRAGAEAVCLAPDIAQHHVVNHRTGKEEAGAARNVLDESARISRGEITDIKLLDTLHLDALVIPGGYGAAKNLSTYAFKGAECTVDSGVEQAIRSFHDALKPLGFICIAPAIAACVLGSRKPELTIGNDPATATDLETMGARHVECAVNNAHIWQKGKVVSTPAYMLGPSISEVSKGIDRLVQAVLELA</sequence>